<evidence type="ECO:0000256" key="3">
    <source>
        <dbReference type="ARBA" id="ARBA00022692"/>
    </source>
</evidence>
<dbReference type="GO" id="GO:0022857">
    <property type="term" value="F:transmembrane transporter activity"/>
    <property type="evidence" value="ECO:0007669"/>
    <property type="project" value="TreeGrafter"/>
</dbReference>
<comment type="caution">
    <text evidence="10">The sequence shown here is derived from an EMBL/GenBank/DDBJ whole genome shotgun (WGS) entry which is preliminary data.</text>
</comment>
<dbReference type="InterPro" id="IPR050250">
    <property type="entry name" value="Macrolide_Exporter_MacB"/>
</dbReference>
<keyword evidence="2" id="KW-1003">Cell membrane</keyword>
<organism evidence="10 11">
    <name type="scientific">Umezawaea endophytica</name>
    <dbReference type="NCBI Taxonomy" id="1654476"/>
    <lineage>
        <taxon>Bacteria</taxon>
        <taxon>Bacillati</taxon>
        <taxon>Actinomycetota</taxon>
        <taxon>Actinomycetes</taxon>
        <taxon>Pseudonocardiales</taxon>
        <taxon>Pseudonocardiaceae</taxon>
        <taxon>Umezawaea</taxon>
    </lineage>
</organism>
<dbReference type="Pfam" id="PF12704">
    <property type="entry name" value="MacB_PCD"/>
    <property type="match status" value="2"/>
</dbReference>
<feature type="transmembrane region" description="Helical" evidence="7">
    <location>
        <begin position="316"/>
        <end position="349"/>
    </location>
</feature>
<feature type="domain" description="ABC3 transporter permease C-terminal" evidence="8">
    <location>
        <begin position="274"/>
        <end position="395"/>
    </location>
</feature>
<dbReference type="InterPro" id="IPR003838">
    <property type="entry name" value="ABC3_permease_C"/>
</dbReference>
<gene>
    <name evidence="10" type="ORF">NZH93_29650</name>
</gene>
<evidence type="ECO:0000256" key="2">
    <source>
        <dbReference type="ARBA" id="ARBA00022475"/>
    </source>
</evidence>
<feature type="transmembrane region" description="Helical" evidence="7">
    <location>
        <begin position="490"/>
        <end position="510"/>
    </location>
</feature>
<keyword evidence="11" id="KW-1185">Reference proteome</keyword>
<feature type="domain" description="MacB-like periplasmic core" evidence="9">
    <location>
        <begin position="18"/>
        <end position="238"/>
    </location>
</feature>
<evidence type="ECO:0000259" key="8">
    <source>
        <dbReference type="Pfam" id="PF02687"/>
    </source>
</evidence>
<feature type="transmembrane region" description="Helical" evidence="7">
    <location>
        <begin position="414"/>
        <end position="437"/>
    </location>
</feature>
<dbReference type="PANTHER" id="PTHR30572:SF4">
    <property type="entry name" value="ABC TRANSPORTER PERMEASE YTRF"/>
    <property type="match status" value="1"/>
</dbReference>
<dbReference type="InterPro" id="IPR025857">
    <property type="entry name" value="MacB_PCD"/>
</dbReference>
<sequence>MIKATLKSLMARKLRLLLSGLAVVLGVMFVSGSFVLTDTLDRSFTSLFSSVYTGVDAQVTAKPKLEGGEGGPDYAVQSLPASTLDTVRGVDGVRAVTGDVIGSARAIGKNGKVLTTSGAPRVGDAWGEDLSGQRVLREGRAPTADNEVVLGGFLAKSGGFSVGDDVAVLTAAPKETFEVVGIFGYQGGRDSLGGEMSLSFSPATAHRVLLGEPDTYSSITVQAADGVSQDVVRDRVAAAVGADVQVKTGAELAKAQTDAIGEGLKFFNYILLGFAGIALFVGTFIIFNTFSIIVAQRTKELALMRAMGASRKQMMVSVVLEALVIGVIASVVGLGAGVGVGALLATLFATFGGGSLQLAAVGLPAAAVISSFAVGILVTMAASVFPAVRASRIAPVAAMREAATPDRPLTKPTVAGAVLSAAGGALLGVGLANAVLWMVFSGILVAFLGVALLTPLISKPVVAVIGGLLSWSMPGTLGRRNSARNPRRTAITAAALMVGIALITGVSIILTSATASITKVADTQISADLIISGEQQATFEPAVLDAVKATPGVESAFGFYSDYAVVNGEQQYLQAITDFSAWQRLFGLKATAGSFDGAAGRTVAVAEETAKEKGLGVGSAVTVQLSKGEQQTYTVAVVYAKNGAMDGIQLSAAAAVDFSQAKLTDGFAKAAAGTSVADVQKRIEPLFADNPEVSVQDRSAYVKQQAAQLDTVLLMVQILLALAILIAVLGVINTLALSVIERTRELGLLRAIGMRRSQIMRMITVESVVISVFGALLGLLVGTGLGVATVEALKDQGITELGFPWTQMGTYLAVAAVVGVVAAILPAIRAARLNVLNAISYE</sequence>
<protein>
    <submittedName>
        <fullName evidence="10">FtsX-like permease family protein</fullName>
    </submittedName>
</protein>
<keyword evidence="3 7" id="KW-0812">Transmembrane</keyword>
<evidence type="ECO:0000256" key="7">
    <source>
        <dbReference type="SAM" id="Phobius"/>
    </source>
</evidence>
<feature type="transmembrane region" description="Helical" evidence="7">
    <location>
        <begin position="808"/>
        <end position="828"/>
    </location>
</feature>
<dbReference type="Proteomes" id="UP001141259">
    <property type="component" value="Unassembled WGS sequence"/>
</dbReference>
<feature type="transmembrane region" description="Helical" evidence="7">
    <location>
        <begin position="361"/>
        <end position="385"/>
    </location>
</feature>
<feature type="domain" description="ABC3 transporter permease C-terminal" evidence="8">
    <location>
        <begin position="718"/>
        <end position="834"/>
    </location>
</feature>
<keyword evidence="5 7" id="KW-0472">Membrane</keyword>
<keyword evidence="4 7" id="KW-1133">Transmembrane helix</keyword>
<feature type="transmembrane region" description="Helical" evidence="7">
    <location>
        <begin position="712"/>
        <end position="740"/>
    </location>
</feature>
<evidence type="ECO:0000256" key="4">
    <source>
        <dbReference type="ARBA" id="ARBA00022989"/>
    </source>
</evidence>
<dbReference type="AlphaFoldDB" id="A0A9X2VQU4"/>
<name>A0A9X2VQU4_9PSEU</name>
<dbReference type="GO" id="GO:0005886">
    <property type="term" value="C:plasma membrane"/>
    <property type="evidence" value="ECO:0007669"/>
    <property type="project" value="UniProtKB-SubCell"/>
</dbReference>
<feature type="domain" description="MacB-like periplasmic core" evidence="9">
    <location>
        <begin position="489"/>
        <end position="685"/>
    </location>
</feature>
<evidence type="ECO:0000313" key="10">
    <source>
        <dbReference type="EMBL" id="MCS7481040.1"/>
    </source>
</evidence>
<proteinExistence type="inferred from homology"/>
<evidence type="ECO:0000256" key="5">
    <source>
        <dbReference type="ARBA" id="ARBA00023136"/>
    </source>
</evidence>
<reference evidence="10" key="1">
    <citation type="submission" date="2022-08" db="EMBL/GenBank/DDBJ databases">
        <authorList>
            <person name="Tistechok S."/>
            <person name="Samborskyy M."/>
            <person name="Roman I."/>
        </authorList>
    </citation>
    <scope>NUCLEOTIDE SEQUENCE</scope>
    <source>
        <strain evidence="10">DSM 103496</strain>
    </source>
</reference>
<evidence type="ECO:0000259" key="9">
    <source>
        <dbReference type="Pfam" id="PF12704"/>
    </source>
</evidence>
<dbReference type="PANTHER" id="PTHR30572">
    <property type="entry name" value="MEMBRANE COMPONENT OF TRANSPORTER-RELATED"/>
    <property type="match status" value="1"/>
</dbReference>
<accession>A0A9X2VQU4</accession>
<feature type="transmembrane region" description="Helical" evidence="7">
    <location>
        <begin position="266"/>
        <end position="295"/>
    </location>
</feature>
<evidence type="ECO:0000313" key="11">
    <source>
        <dbReference type="Proteomes" id="UP001141259"/>
    </source>
</evidence>
<evidence type="ECO:0000256" key="6">
    <source>
        <dbReference type="ARBA" id="ARBA00038076"/>
    </source>
</evidence>
<feature type="transmembrane region" description="Helical" evidence="7">
    <location>
        <begin position="443"/>
        <end position="469"/>
    </location>
</feature>
<dbReference type="EMBL" id="JANYMP010000016">
    <property type="protein sequence ID" value="MCS7481040.1"/>
    <property type="molecule type" value="Genomic_DNA"/>
</dbReference>
<dbReference type="Pfam" id="PF02687">
    <property type="entry name" value="FtsX"/>
    <property type="match status" value="2"/>
</dbReference>
<dbReference type="RefSeq" id="WP_259626532.1">
    <property type="nucleotide sequence ID" value="NZ_JANYMP010000016.1"/>
</dbReference>
<comment type="subcellular location">
    <subcellularLocation>
        <location evidence="1">Cell membrane</location>
        <topology evidence="1">Multi-pass membrane protein</topology>
    </subcellularLocation>
</comment>
<feature type="transmembrane region" description="Helical" evidence="7">
    <location>
        <begin position="761"/>
        <end position="788"/>
    </location>
</feature>
<evidence type="ECO:0000256" key="1">
    <source>
        <dbReference type="ARBA" id="ARBA00004651"/>
    </source>
</evidence>
<comment type="similarity">
    <text evidence="6">Belongs to the ABC-4 integral membrane protein family.</text>
</comment>